<dbReference type="Proteomes" id="UP000002173">
    <property type="component" value="Chromosome 3"/>
</dbReference>
<dbReference type="eggNOG" id="KOG2845">
    <property type="taxonomic scope" value="Eukaryota"/>
</dbReference>
<protein>
    <recommendedName>
        <fullName evidence="4">Zinc finger C2HC5-type domain-containing protein</fullName>
    </recommendedName>
</protein>
<comment type="caution">
    <text evidence="2">The sequence shown here is derived from an EMBL/GenBank/DDBJ whole genome shotgun (WGS) entry which is preliminary data.</text>
</comment>
<name>A7AMN5_BABBO</name>
<evidence type="ECO:0000256" key="1">
    <source>
        <dbReference type="SAM" id="MobiDB-lite"/>
    </source>
</evidence>
<evidence type="ECO:0000313" key="3">
    <source>
        <dbReference type="Proteomes" id="UP000002173"/>
    </source>
</evidence>
<dbReference type="InParanoid" id="A7AMN5"/>
<reference evidence="2 3" key="1">
    <citation type="journal article" date="2007" name="PLoS Pathog.">
        <title>Genome sequence of Babesia bovis and comparative analysis of apicomplexan hemoprotozoa.</title>
        <authorList>
            <person name="Brayton K.A."/>
            <person name="Lau A.O.T."/>
            <person name="Herndon D.R."/>
            <person name="Hannick L."/>
            <person name="Kappmeyer L.S."/>
            <person name="Berens S.J."/>
            <person name="Bidwell S.L."/>
            <person name="Brown W.C."/>
            <person name="Crabtree J."/>
            <person name="Fadrosh D."/>
            <person name="Feldblum T."/>
            <person name="Forberger H.A."/>
            <person name="Haas B.J."/>
            <person name="Howell J.M."/>
            <person name="Khouri H."/>
            <person name="Koo H."/>
            <person name="Mann D.J."/>
            <person name="Norimine J."/>
            <person name="Paulsen I.T."/>
            <person name="Radune D."/>
            <person name="Ren Q."/>
            <person name="Smith R.K. Jr."/>
            <person name="Suarez C.E."/>
            <person name="White O."/>
            <person name="Wortman J.R."/>
            <person name="Knowles D.P. Jr."/>
            <person name="McElwain T.F."/>
            <person name="Nene V.M."/>
        </authorList>
    </citation>
    <scope>NUCLEOTIDE SEQUENCE [LARGE SCALE GENOMIC DNA]</scope>
    <source>
        <strain evidence="2">T2Bo</strain>
    </source>
</reference>
<gene>
    <name evidence="2" type="ORF">BBOV_III002540</name>
</gene>
<sequence length="205" mass="23084">MSTPGKGYIVYRKQKLADEAYTVGSRSSKNRNSKPESKNVSVTPEPATKRVERIQCGCGGSEHDCFSNSMGCGRLLCTKEGEGPCFHCGTHVVSVDAIDKVPLEHSGDPEFIQAIELRDRLLAQDANYAAFKMKVHDLHTDWFREAHSVYNEDAAEARMQYYKQEAAKRAEKCRPTFHNILTYTAIQRVDIDLQSGKITRSSKRH</sequence>
<organism evidence="2 3">
    <name type="scientific">Babesia bovis</name>
    <dbReference type="NCBI Taxonomy" id="5865"/>
    <lineage>
        <taxon>Eukaryota</taxon>
        <taxon>Sar</taxon>
        <taxon>Alveolata</taxon>
        <taxon>Apicomplexa</taxon>
        <taxon>Aconoidasida</taxon>
        <taxon>Piroplasmida</taxon>
        <taxon>Babesiidae</taxon>
        <taxon>Babesia</taxon>
    </lineage>
</organism>
<evidence type="ECO:0008006" key="4">
    <source>
        <dbReference type="Google" id="ProtNLM"/>
    </source>
</evidence>
<proteinExistence type="predicted"/>
<dbReference type="VEuPathDB" id="PiroplasmaDB:BBOV_III002540"/>
<evidence type="ECO:0000313" key="2">
    <source>
        <dbReference type="EMBL" id="EDO07819.1"/>
    </source>
</evidence>
<keyword evidence="3" id="KW-1185">Reference proteome</keyword>
<feature type="region of interest" description="Disordered" evidence="1">
    <location>
        <begin position="21"/>
        <end position="46"/>
    </location>
</feature>
<dbReference type="STRING" id="5865.A7AMN5"/>
<dbReference type="OMA" id="HTDWFRE"/>
<dbReference type="AlphaFoldDB" id="A7AMN5"/>
<dbReference type="EMBL" id="AAXT01000001">
    <property type="protein sequence ID" value="EDO07819.1"/>
    <property type="molecule type" value="Genomic_DNA"/>
</dbReference>
<accession>A7AMN5</accession>